<evidence type="ECO:0000313" key="2">
    <source>
        <dbReference type="Proteomes" id="UP000054251"/>
    </source>
</evidence>
<dbReference type="PANTHER" id="PTHR15503:SF45">
    <property type="entry name" value="RNA-DIRECTED DNA POLYMERASE HOMOLOG"/>
    <property type="match status" value="1"/>
</dbReference>
<dbReference type="Pfam" id="PF13650">
    <property type="entry name" value="Asp_protease_2"/>
    <property type="match status" value="1"/>
</dbReference>
<dbReference type="CDD" id="cd00303">
    <property type="entry name" value="retropepsin_like"/>
    <property type="match status" value="1"/>
</dbReference>
<dbReference type="SUPFAM" id="SSF56672">
    <property type="entry name" value="DNA/RNA polymerases"/>
    <property type="match status" value="1"/>
</dbReference>
<dbReference type="RefSeq" id="XP_015464393.1">
    <property type="nucleotide sequence ID" value="XM_015614778.1"/>
</dbReference>
<dbReference type="GeneID" id="26842958"/>
<protein>
    <recommendedName>
        <fullName evidence="3">Peptidase A2 domain-containing protein</fullName>
    </recommendedName>
</protein>
<dbReference type="OrthoDB" id="1939491at2759"/>
<keyword evidence="2" id="KW-1185">Reference proteome</keyword>
<dbReference type="EMBL" id="LMYN01000366">
    <property type="protein sequence ID" value="KRZ98290.1"/>
    <property type="molecule type" value="Genomic_DNA"/>
</dbReference>
<gene>
    <name evidence="1" type="ORF">AC631_05949</name>
</gene>
<comment type="caution">
    <text evidence="1">The sequence shown here is derived from an EMBL/GenBank/DDBJ whole genome shotgun (WGS) entry which is preliminary data.</text>
</comment>
<evidence type="ECO:0000313" key="1">
    <source>
        <dbReference type="EMBL" id="KRZ98290.1"/>
    </source>
</evidence>
<feature type="non-terminal residue" evidence="1">
    <location>
        <position position="281"/>
    </location>
</feature>
<name>A0A0V1PQ37_9ASCO</name>
<dbReference type="AlphaFoldDB" id="A0A0V1PQ37"/>
<accession>A0A0V1PQ37</accession>
<organism evidence="1 2">
    <name type="scientific">Debaryomyces fabryi</name>
    <dbReference type="NCBI Taxonomy" id="58627"/>
    <lineage>
        <taxon>Eukaryota</taxon>
        <taxon>Fungi</taxon>
        <taxon>Dikarya</taxon>
        <taxon>Ascomycota</taxon>
        <taxon>Saccharomycotina</taxon>
        <taxon>Pichiomycetes</taxon>
        <taxon>Debaryomycetaceae</taxon>
        <taxon>Debaryomyces</taxon>
    </lineage>
</organism>
<dbReference type="Gene3D" id="2.40.70.10">
    <property type="entry name" value="Acid Proteases"/>
    <property type="match status" value="1"/>
</dbReference>
<sequence length="281" mass="32041">MKIQGSIKKLEKLLENSCDVNFVGNSKLEKEPKEKSKVRDKGKNKLQESLFIIPVKIGSKESRALIDTGAQCNFITPELVEKTKLSTELAPEVALTTATGEAIKANKKVKVNLEIGTKLVDVQMYVAAFKHPIILGRPFTKQYNKDIVEEKVFGVSNCAKEPLVEKFEKELQTQKIEYVDSNQFLRDIRPKEADIGMFYITEETLEKDKEVPDFVKSEFSDVVTNESPQRLPEFKSVTHRIHLIPGAKPTARPPYRMSQYETEELKKQIEELLQHGFIQKS</sequence>
<reference evidence="1 2" key="1">
    <citation type="submission" date="2015-11" db="EMBL/GenBank/DDBJ databases">
        <title>The genome of Debaryomyces fabryi.</title>
        <authorList>
            <person name="Tafer H."/>
            <person name="Lopandic K."/>
        </authorList>
    </citation>
    <scope>NUCLEOTIDE SEQUENCE [LARGE SCALE GENOMIC DNA]</scope>
    <source>
        <strain evidence="1 2">CBS 789</strain>
    </source>
</reference>
<proteinExistence type="predicted"/>
<dbReference type="InterPro" id="IPR021109">
    <property type="entry name" value="Peptidase_aspartic_dom_sf"/>
</dbReference>
<dbReference type="InterPro" id="IPR032567">
    <property type="entry name" value="RTL1-rel"/>
</dbReference>
<dbReference type="Gene3D" id="3.10.10.10">
    <property type="entry name" value="HIV Type 1 Reverse Transcriptase, subunit A, domain 1"/>
    <property type="match status" value="1"/>
</dbReference>
<dbReference type="PANTHER" id="PTHR15503">
    <property type="entry name" value="LDOC1 RELATED"/>
    <property type="match status" value="1"/>
</dbReference>
<dbReference type="Proteomes" id="UP000054251">
    <property type="component" value="Unassembled WGS sequence"/>
</dbReference>
<dbReference type="SUPFAM" id="SSF50630">
    <property type="entry name" value="Acid proteases"/>
    <property type="match status" value="1"/>
</dbReference>
<evidence type="ECO:0008006" key="3">
    <source>
        <dbReference type="Google" id="ProtNLM"/>
    </source>
</evidence>
<dbReference type="InterPro" id="IPR043502">
    <property type="entry name" value="DNA/RNA_pol_sf"/>
</dbReference>